<feature type="compositionally biased region" description="Basic and acidic residues" evidence="7">
    <location>
        <begin position="356"/>
        <end position="373"/>
    </location>
</feature>
<evidence type="ECO:0000256" key="6">
    <source>
        <dbReference type="ARBA" id="ARBA00023136"/>
    </source>
</evidence>
<reference evidence="10 11" key="1">
    <citation type="journal article" date="2021" name="Arch. Microbiol.">
        <title>Cellulosimicrobium fucosivorans sp. nov., isolated from San Elijo Lagoon, contains a fucose metabolic pathway linked to carotenoid production.</title>
        <authorList>
            <person name="Aviles F.A."/>
            <person name="Kyndt J.A."/>
        </authorList>
    </citation>
    <scope>NUCLEOTIDE SEQUENCE [LARGE SCALE GENOMIC DNA]</scope>
    <source>
        <strain evidence="10 11">SE3</strain>
    </source>
</reference>
<feature type="transmembrane region" description="Helical" evidence="8">
    <location>
        <begin position="63"/>
        <end position="82"/>
    </location>
</feature>
<keyword evidence="10" id="KW-0540">Nuclease</keyword>
<dbReference type="GO" id="GO:0004527">
    <property type="term" value="F:exonuclease activity"/>
    <property type="evidence" value="ECO:0007669"/>
    <property type="project" value="UniProtKB-KW"/>
</dbReference>
<feature type="transmembrane region" description="Helical" evidence="8">
    <location>
        <begin position="225"/>
        <end position="251"/>
    </location>
</feature>
<keyword evidence="3" id="KW-1003">Cell membrane</keyword>
<feature type="compositionally biased region" description="Gly residues" evidence="7">
    <location>
        <begin position="389"/>
        <end position="399"/>
    </location>
</feature>
<dbReference type="Gene3D" id="1.10.150.20">
    <property type="entry name" value="5' to 3' exonuclease, C-terminal subdomain"/>
    <property type="match status" value="1"/>
</dbReference>
<dbReference type="Pfam" id="PF00476">
    <property type="entry name" value="DNA_pol_A"/>
    <property type="match status" value="1"/>
</dbReference>
<evidence type="ECO:0000256" key="3">
    <source>
        <dbReference type="ARBA" id="ARBA00022475"/>
    </source>
</evidence>
<feature type="transmembrane region" description="Helical" evidence="8">
    <location>
        <begin position="173"/>
        <end position="204"/>
    </location>
</feature>
<dbReference type="InterPro" id="IPR043502">
    <property type="entry name" value="DNA/RNA_pol_sf"/>
</dbReference>
<sequence>MGPRPVTESPGGRPSPPARFAALDVPNYRRFIAGQGVSLVGSWTETVAQGVLVLGMTGSPVDLGIVAAARYLPVLLLAPYAGVLVDRHDRRRTLLVTQSSLACLALAFGVVVLTGHQSLPLAMAVAVAFGVLTAVDNPARMALIPELVGREALHSAVTLNSILANVGRGVGPVVAAALIGSVGIGWCFVANAGSFVLVIALLLSMRTADIRSDGRIPRQRGQLRAALRVVRGNAQLLGPLAMMAVVGTLAYEYEVSLPVFGEHSLAGGPDEYAWLTAGFGVGSIAAGVVLLFRPWTGLSRMIVVTVGYALALAVTAAAPGTRFANVTIVLVGACSIGFLTTGNATVAAVRTPGDAGPRDVAVDDGVPRDDAGRRTRRRLGRPGARRSRGGGARGGGVRGGGRRRRARAGAGPVARGAGSRRCGRRALASVRRSERGGEGDGARDGRGVARSRRATTVSTYAVHVGQPGQGRVEHVVDGTPEPVRETWDDTNRWYPALLAQGGRVERSHDLRLAHVVLRRSRLVAGTALARAAAGPWDALEPVPAGPDPLAHPRPVGLFELSPSSGSAAAPALDVVAELRAQLAAVAGAEGPDGPGRLRTLLAAESAGALVAAEMHHAGVPWRADVHDRILRDALGPRPRPGERPARMEELAAAVRAALDAPPSLNPDSHPDLLKALQYAGVGVRSLRKGELERTDHPVVAPLLEYKRLSRLLTANGWSWLDTWVRDGRFRTEYVVGGVVTGRWASSGGGALQLPRQVRRAVVADPGWRLVVADAAQLEPRVLAGLAHDERMAAAGRGGDLYAGIVASGAVATREHAKVGMLGAMYGGTTGDSAVVLPRLARAFPDAIGLVERAAQAGERGEVVTTLLGRSSPRPGESWHAAQDGAYAADDAVPGDGDVADPSGRGPDAQARARSYTRAWGRFTRNFVVQGTAAEWALCWLASIRRRLWDLPVAATPGAAPEPFAARTHLVFFLHDEVVVHAPAELADAVAAEVRAAAEEAGRLLFGAFPVDFPLTVAVVDHYAEAK</sequence>
<gene>
    <name evidence="10" type="ORF">GYH36_05680</name>
</gene>
<feature type="compositionally biased region" description="Low complexity" evidence="7">
    <location>
        <begin position="889"/>
        <end position="901"/>
    </location>
</feature>
<proteinExistence type="predicted"/>
<keyword evidence="10" id="KW-0269">Exonuclease</keyword>
<dbReference type="Proteomes" id="UP000471672">
    <property type="component" value="Unassembled WGS sequence"/>
</dbReference>
<dbReference type="SMART" id="SM00482">
    <property type="entry name" value="POLAc"/>
    <property type="match status" value="1"/>
</dbReference>
<feature type="compositionally biased region" description="Basic and acidic residues" evidence="7">
    <location>
        <begin position="431"/>
        <end position="447"/>
    </location>
</feature>
<keyword evidence="5 8" id="KW-1133">Transmembrane helix</keyword>
<comment type="caution">
    <text evidence="10">The sequence shown here is derived from an EMBL/GenBank/DDBJ whole genome shotgun (WGS) entry which is preliminary data.</text>
</comment>
<keyword evidence="10" id="KW-0378">Hydrolase</keyword>
<name>A0ABX0BAL7_9MICO</name>
<evidence type="ECO:0000256" key="1">
    <source>
        <dbReference type="ARBA" id="ARBA00004651"/>
    </source>
</evidence>
<evidence type="ECO:0000313" key="11">
    <source>
        <dbReference type="Proteomes" id="UP000471672"/>
    </source>
</evidence>
<dbReference type="PANTHER" id="PTHR23513">
    <property type="entry name" value="INTEGRAL MEMBRANE EFFLUX PROTEIN-RELATED"/>
    <property type="match status" value="1"/>
</dbReference>
<dbReference type="CDD" id="cd06173">
    <property type="entry name" value="MFS_MefA_like"/>
    <property type="match status" value="1"/>
</dbReference>
<feature type="transmembrane region" description="Helical" evidence="8">
    <location>
        <begin position="94"/>
        <end position="113"/>
    </location>
</feature>
<dbReference type="InterPro" id="IPR010290">
    <property type="entry name" value="TM_effector"/>
</dbReference>
<evidence type="ECO:0000256" key="2">
    <source>
        <dbReference type="ARBA" id="ARBA00022448"/>
    </source>
</evidence>
<accession>A0ABX0BAL7</accession>
<keyword evidence="6 8" id="KW-0472">Membrane</keyword>
<dbReference type="CDD" id="cd06444">
    <property type="entry name" value="DNA_pol_A"/>
    <property type="match status" value="1"/>
</dbReference>
<dbReference type="NCBIfam" id="NF011538">
    <property type="entry name" value="PRK14975.1-1"/>
    <property type="match status" value="1"/>
</dbReference>
<evidence type="ECO:0000256" key="7">
    <source>
        <dbReference type="SAM" id="MobiDB-lite"/>
    </source>
</evidence>
<evidence type="ECO:0000256" key="4">
    <source>
        <dbReference type="ARBA" id="ARBA00022692"/>
    </source>
</evidence>
<dbReference type="Gene3D" id="3.30.70.370">
    <property type="match status" value="1"/>
</dbReference>
<dbReference type="SUPFAM" id="SSF103473">
    <property type="entry name" value="MFS general substrate transporter"/>
    <property type="match status" value="1"/>
</dbReference>
<feature type="transmembrane region" description="Helical" evidence="8">
    <location>
        <begin position="301"/>
        <end position="320"/>
    </location>
</feature>
<evidence type="ECO:0000259" key="9">
    <source>
        <dbReference type="SMART" id="SM00482"/>
    </source>
</evidence>
<evidence type="ECO:0000256" key="8">
    <source>
        <dbReference type="SAM" id="Phobius"/>
    </source>
</evidence>
<feature type="region of interest" description="Disordered" evidence="7">
    <location>
        <begin position="352"/>
        <end position="454"/>
    </location>
</feature>
<feature type="region of interest" description="Disordered" evidence="7">
    <location>
        <begin position="889"/>
        <end position="910"/>
    </location>
</feature>
<dbReference type="SUPFAM" id="SSF56672">
    <property type="entry name" value="DNA/RNA polymerases"/>
    <property type="match status" value="1"/>
</dbReference>
<dbReference type="InterPro" id="IPR001098">
    <property type="entry name" value="DNA-dir_DNA_pol_A_palm_dom"/>
</dbReference>
<dbReference type="Pfam" id="PF05977">
    <property type="entry name" value="MFS_3"/>
    <property type="match status" value="1"/>
</dbReference>
<dbReference type="InterPro" id="IPR036259">
    <property type="entry name" value="MFS_trans_sf"/>
</dbReference>
<organism evidence="10 11">
    <name type="scientific">Cellulosimicrobium composti</name>
    <dbReference type="NCBI Taxonomy" id="2672572"/>
    <lineage>
        <taxon>Bacteria</taxon>
        <taxon>Bacillati</taxon>
        <taxon>Actinomycetota</taxon>
        <taxon>Actinomycetes</taxon>
        <taxon>Micrococcales</taxon>
        <taxon>Promicromonosporaceae</taxon>
        <taxon>Cellulosimicrobium</taxon>
    </lineage>
</organism>
<keyword evidence="11" id="KW-1185">Reference proteome</keyword>
<dbReference type="Gene3D" id="1.20.1250.20">
    <property type="entry name" value="MFS general substrate transporter like domains"/>
    <property type="match status" value="1"/>
</dbReference>
<keyword evidence="2" id="KW-0813">Transport</keyword>
<feature type="transmembrane region" description="Helical" evidence="8">
    <location>
        <begin position="271"/>
        <end position="292"/>
    </location>
</feature>
<evidence type="ECO:0000256" key="5">
    <source>
        <dbReference type="ARBA" id="ARBA00022989"/>
    </source>
</evidence>
<dbReference type="PANTHER" id="PTHR23513:SF11">
    <property type="entry name" value="STAPHYLOFERRIN A TRANSPORTER"/>
    <property type="match status" value="1"/>
</dbReference>
<feature type="domain" description="DNA-directed DNA polymerase family A palm" evidence="9">
    <location>
        <begin position="754"/>
        <end position="985"/>
    </location>
</feature>
<feature type="compositionally biased region" description="Basic residues" evidence="7">
    <location>
        <begin position="374"/>
        <end position="388"/>
    </location>
</feature>
<dbReference type="EMBL" id="JAAFAN010000013">
    <property type="protein sequence ID" value="NDO88948.1"/>
    <property type="molecule type" value="Genomic_DNA"/>
</dbReference>
<feature type="compositionally biased region" description="Low complexity" evidence="7">
    <location>
        <begin position="408"/>
        <end position="420"/>
    </location>
</feature>
<evidence type="ECO:0000313" key="10">
    <source>
        <dbReference type="EMBL" id="NDO88948.1"/>
    </source>
</evidence>
<keyword evidence="4 8" id="KW-0812">Transmembrane</keyword>
<comment type="subcellular location">
    <subcellularLocation>
        <location evidence="1">Cell membrane</location>
        <topology evidence="1">Multi-pass membrane protein</topology>
    </subcellularLocation>
</comment>
<protein>
    <submittedName>
        <fullName evidence="10">Bifunctional 3'-5' exonuclease/DNA polymerase</fullName>
    </submittedName>
</protein>